<evidence type="ECO:0008006" key="4">
    <source>
        <dbReference type="Google" id="ProtNLM"/>
    </source>
</evidence>
<feature type="region of interest" description="Disordered" evidence="1">
    <location>
        <begin position="764"/>
        <end position="823"/>
    </location>
</feature>
<evidence type="ECO:0000313" key="3">
    <source>
        <dbReference type="Proteomes" id="UP000613740"/>
    </source>
</evidence>
<dbReference type="Proteomes" id="UP000613740">
    <property type="component" value="Unassembled WGS sequence"/>
</dbReference>
<keyword evidence="3" id="KW-1185">Reference proteome</keyword>
<sequence length="872" mass="91301">MHKSRATLPDVLRVLPPDVLNSVLGASFSSSLVASCRLVCRELCDFFDACVTSARLQVGEAQRLQGTSPLARLPRCSRLALRLGTDAGDLARALAGTSAQARQRISSITISRNGPLWRPSHIDLLATVESLGQLTPALEELEFAFCSEASLYRQPQAARQRNAAINVAISVAPFAARLRRLAMPLPCRSLGALGAACLSLRELSLQSLEGRLEYSGSGNRPDPEALSGLLLLARVEELTLHCIHSSDELLPLLLSTHRPPNVRRIRLVQGYMGGLATLQVTYAELEGVATGSVAVARTIAASAPAAAAKGAGQAAGAASSSAHGGIKLVQLEGPSISVEAGEDADRSGPLVFAWAGALLQALRALQQPSLPGLCLNNVNLWTMRSPIVTALVECCERLEVGLVRVHHPEWKDRAYRSRAVPAGNAGCLRRLGLPRVLELWHGEWRLPEENAGLLAGSGGSGGVAAAGAEASVAGGATASAAVSVLRRSQQQRRPEQEALGLLHLDTATPKAVLRAAVDRLWAEVTSRQVAATADAEATDGASGSSSSGGGGDCGDDDEPRGVGLVMLRCCRALPRVPVINLYFYNDTERDWAHAALDWACGEPPEPWKDERQGPLAADGYAGSTSGTAGHERSQKLCYVQHLRKSNGSGSIAAASAGALLIVCASPADAAALVRLQRERAAEARAAAAAAAAAVGPGPASRTRSKLAAASSGNARSAADWEAEVVVVPAAATGVTVACNVMRRHVFQVLMDLWARAWRLEEERGGGSIDGQRGGSGGSGGNGIDDAYGGSGGRDESGSDDEYNESGGSDESGSDDEYGESGGTAVGVVREEVLRRLRRLVWLDAAVRRGWPHVIPACARMRMRNAEARQSGR</sequence>
<dbReference type="OrthoDB" id="563197at2759"/>
<comment type="caution">
    <text evidence="2">The sequence shown here is derived from an EMBL/GenBank/DDBJ whole genome shotgun (WGS) entry which is preliminary data.</text>
</comment>
<accession>A0A835WKB9</accession>
<evidence type="ECO:0000256" key="1">
    <source>
        <dbReference type="SAM" id="MobiDB-lite"/>
    </source>
</evidence>
<name>A0A835WKB9_9CHLO</name>
<evidence type="ECO:0000313" key="2">
    <source>
        <dbReference type="EMBL" id="KAG2449172.1"/>
    </source>
</evidence>
<feature type="compositionally biased region" description="Gly residues" evidence="1">
    <location>
        <begin position="765"/>
        <end position="782"/>
    </location>
</feature>
<organism evidence="2 3">
    <name type="scientific">Chlamydomonas schloesseri</name>
    <dbReference type="NCBI Taxonomy" id="2026947"/>
    <lineage>
        <taxon>Eukaryota</taxon>
        <taxon>Viridiplantae</taxon>
        <taxon>Chlorophyta</taxon>
        <taxon>core chlorophytes</taxon>
        <taxon>Chlorophyceae</taxon>
        <taxon>CS clade</taxon>
        <taxon>Chlamydomonadales</taxon>
        <taxon>Chlamydomonadaceae</taxon>
        <taxon>Chlamydomonas</taxon>
    </lineage>
</organism>
<protein>
    <recommendedName>
        <fullName evidence="4">F-box domain-containing protein</fullName>
    </recommendedName>
</protein>
<dbReference type="AlphaFoldDB" id="A0A835WKB9"/>
<feature type="region of interest" description="Disordered" evidence="1">
    <location>
        <begin position="532"/>
        <end position="555"/>
    </location>
</feature>
<feature type="compositionally biased region" description="Low complexity" evidence="1">
    <location>
        <begin position="532"/>
        <end position="545"/>
    </location>
</feature>
<dbReference type="EMBL" id="JAEHOD010000015">
    <property type="protein sequence ID" value="KAG2449172.1"/>
    <property type="molecule type" value="Genomic_DNA"/>
</dbReference>
<reference evidence="2" key="1">
    <citation type="journal article" date="2020" name="bioRxiv">
        <title>Comparative genomics of Chlamydomonas.</title>
        <authorList>
            <person name="Craig R.J."/>
            <person name="Hasan A.R."/>
            <person name="Ness R.W."/>
            <person name="Keightley P.D."/>
        </authorList>
    </citation>
    <scope>NUCLEOTIDE SEQUENCE</scope>
    <source>
        <strain evidence="2">CCAP 11/173</strain>
    </source>
</reference>
<proteinExistence type="predicted"/>
<gene>
    <name evidence="2" type="ORF">HYH02_005919</name>
</gene>